<accession>A0A8S1QJ11</accession>
<keyword evidence="3" id="KW-1185">Reference proteome</keyword>
<evidence type="ECO:0000313" key="3">
    <source>
        <dbReference type="Proteomes" id="UP000688137"/>
    </source>
</evidence>
<gene>
    <name evidence="2" type="ORF">PPRIM_AZ9-3.1.T1600008</name>
</gene>
<feature type="transmembrane region" description="Helical" evidence="1">
    <location>
        <begin position="12"/>
        <end position="31"/>
    </location>
</feature>
<proteinExistence type="predicted"/>
<organism evidence="2 3">
    <name type="scientific">Paramecium primaurelia</name>
    <dbReference type="NCBI Taxonomy" id="5886"/>
    <lineage>
        <taxon>Eukaryota</taxon>
        <taxon>Sar</taxon>
        <taxon>Alveolata</taxon>
        <taxon>Ciliophora</taxon>
        <taxon>Intramacronucleata</taxon>
        <taxon>Oligohymenophorea</taxon>
        <taxon>Peniculida</taxon>
        <taxon>Parameciidae</taxon>
        <taxon>Paramecium</taxon>
    </lineage>
</organism>
<keyword evidence="1" id="KW-0472">Membrane</keyword>
<evidence type="ECO:0000256" key="1">
    <source>
        <dbReference type="SAM" id="Phobius"/>
    </source>
</evidence>
<dbReference type="AlphaFoldDB" id="A0A8S1QJ11"/>
<protein>
    <recommendedName>
        <fullName evidence="4">Transmembrane protein</fullName>
    </recommendedName>
</protein>
<dbReference type="Proteomes" id="UP000688137">
    <property type="component" value="Unassembled WGS sequence"/>
</dbReference>
<comment type="caution">
    <text evidence="2">The sequence shown here is derived from an EMBL/GenBank/DDBJ whole genome shotgun (WGS) entry which is preliminary data.</text>
</comment>
<keyword evidence="1" id="KW-1133">Transmembrane helix</keyword>
<evidence type="ECO:0000313" key="2">
    <source>
        <dbReference type="EMBL" id="CAD8114435.1"/>
    </source>
</evidence>
<dbReference type="EMBL" id="CAJJDM010000165">
    <property type="protein sequence ID" value="CAD8114435.1"/>
    <property type="molecule type" value="Genomic_DNA"/>
</dbReference>
<evidence type="ECO:0008006" key="4">
    <source>
        <dbReference type="Google" id="ProtNLM"/>
    </source>
</evidence>
<keyword evidence="1" id="KW-0812">Transmembrane</keyword>
<reference evidence="2" key="1">
    <citation type="submission" date="2021-01" db="EMBL/GenBank/DDBJ databases">
        <authorList>
            <consortium name="Genoscope - CEA"/>
            <person name="William W."/>
        </authorList>
    </citation>
    <scope>NUCLEOTIDE SEQUENCE</scope>
</reference>
<sequence>MKNQSLKYSCKIFLVILILLQKTTIQQLLFYSNLQILKYKKPIPLFSSQDQIYRIELQNFPIILNQFEKLKLNQSVIEIIFNCFSKNVHKIMLFLEVVVQMKILSIILHLDLRNSCIQKYIQVNQIQSQKNLNKHYIHQLYCLKFLDKQLIKFQIMVVIFLEQRIIAVIEEVSYPKLGQPLAQIGRIIKLIFLFKHIITIYYQKIYLQILLSRCVAQNLKSINLTFYIQIQILNKLINIIQILSYPNQMQQALLEEAKQNYQLIYVLQEISRIQFKLQEKFGEQILILNSQIIPNFFTKEIEYDNQTKSNRFQNKSFDPLEIENIIY</sequence>
<name>A0A8S1QJ11_PARPR</name>